<dbReference type="PANTHER" id="PTHR43318:SF1">
    <property type="entry name" value="POLYSACCHARIDE BIOSYNTHESIS PROTEIN EPSC-RELATED"/>
    <property type="match status" value="1"/>
</dbReference>
<evidence type="ECO:0000256" key="2">
    <source>
        <dbReference type="SAM" id="Phobius"/>
    </source>
</evidence>
<protein>
    <submittedName>
        <fullName evidence="4">NDP-sugar epimerase, includes UDP-GlcNAc-inverting 4,6-dehydratase FlaA1 and capsular polysaccharide biosynthesis protein EpsC</fullName>
    </submittedName>
</protein>
<dbReference type="CDD" id="cd05237">
    <property type="entry name" value="UDP_invert_4-6DH_SDR_e"/>
    <property type="match status" value="1"/>
</dbReference>
<name>A0A1M6E8Z4_9FIRM</name>
<feature type="transmembrane region" description="Helical" evidence="2">
    <location>
        <begin position="7"/>
        <end position="29"/>
    </location>
</feature>
<gene>
    <name evidence="4" type="ORF">SAMN02745751_01112</name>
</gene>
<keyword evidence="2" id="KW-1133">Transmembrane helix</keyword>
<feature type="transmembrane region" description="Helical" evidence="2">
    <location>
        <begin position="41"/>
        <end position="63"/>
    </location>
</feature>
<evidence type="ECO:0000259" key="3">
    <source>
        <dbReference type="Pfam" id="PF02719"/>
    </source>
</evidence>
<dbReference type="Pfam" id="PF13727">
    <property type="entry name" value="CoA_binding_3"/>
    <property type="match status" value="1"/>
</dbReference>
<dbReference type="InterPro" id="IPR051203">
    <property type="entry name" value="Polysaccharide_Synthase-Rel"/>
</dbReference>
<evidence type="ECO:0000313" key="5">
    <source>
        <dbReference type="Proteomes" id="UP000184052"/>
    </source>
</evidence>
<dbReference type="InterPro" id="IPR036291">
    <property type="entry name" value="NAD(P)-bd_dom_sf"/>
</dbReference>
<evidence type="ECO:0000256" key="1">
    <source>
        <dbReference type="ARBA" id="ARBA00007430"/>
    </source>
</evidence>
<evidence type="ECO:0000313" key="4">
    <source>
        <dbReference type="EMBL" id="SHI81911.1"/>
    </source>
</evidence>
<feature type="domain" description="Polysaccharide biosynthesis protein CapD-like" evidence="3">
    <location>
        <begin position="284"/>
        <end position="570"/>
    </location>
</feature>
<keyword evidence="2" id="KW-0812">Transmembrane</keyword>
<dbReference type="STRING" id="1121476.SAMN02745751_01112"/>
<dbReference type="AlphaFoldDB" id="A0A1M6E8Z4"/>
<feature type="transmembrane region" description="Helical" evidence="2">
    <location>
        <begin position="75"/>
        <end position="98"/>
    </location>
</feature>
<dbReference type="SUPFAM" id="SSF51735">
    <property type="entry name" value="NAD(P)-binding Rossmann-fold domains"/>
    <property type="match status" value="2"/>
</dbReference>
<sequence>MKRGLATVSLIVEDIVLMMISIYASFMLRFGGEVPALYVEILRNLIVGIIFIKLIILYFFKLYKCLWAYASIDELINIVKGVVFANAAFLVLAFFIGINIPRSVFLLITVFDMAFLGGTRLSYRIYSRYKTYGHTRRKKKKKRIMIIGGGVAGTMTIRELRSRSYELGEPVVIIDDDPMKKGKTVNNIPVAGNRYDIERIAECKEIDEIIIAMPSVSRREIKNIIEECKKTKCKLLILPGVYEIINGKVNISNIREVQIEDLLGREEISLNTEDIKEFIRNKRVMITGGCGSIGFELAKQIAKNKPAKLILVDINENGLYDVQHELDWQYNKEKTTLDFVAKMGSIRDEDRLNYLFKAYRPEIVFHAAAHKHVPMMEDNPHEAIKNNIFGTLNLVRIADKYKVEKFVQISTDKAVNPTNIMGATKRICELIIRTYDAGSDTEFAAVRFGNVLGSNGSVIPLFKKQIEKGGPVTVTHSEIIRYFMTIPEASLLVLQAGAMAKGGEIFILDMGEPVKILTLAEDLIKLSGFIPYEDINIEITGLRPGEKIFEELLLNEEGINQTLHDKIYIGKPCLVEMNYLTHQLDKLKDSIDSQNVESLKKVLQVLVPEYNPESMGVERKVVEFKNGSRDILKKR</sequence>
<proteinExistence type="inferred from homology"/>
<dbReference type="Gene3D" id="3.40.50.720">
    <property type="entry name" value="NAD(P)-binding Rossmann-like Domain"/>
    <property type="match status" value="2"/>
</dbReference>
<dbReference type="EMBL" id="FQZL01000007">
    <property type="protein sequence ID" value="SHI81911.1"/>
    <property type="molecule type" value="Genomic_DNA"/>
</dbReference>
<comment type="similarity">
    <text evidence="1">Belongs to the polysaccharide synthase family.</text>
</comment>
<dbReference type="Proteomes" id="UP000184052">
    <property type="component" value="Unassembled WGS sequence"/>
</dbReference>
<accession>A0A1M6E8Z4</accession>
<keyword evidence="5" id="KW-1185">Reference proteome</keyword>
<organism evidence="4 5">
    <name type="scientific">Dethiosulfatibacter aminovorans DSM 17477</name>
    <dbReference type="NCBI Taxonomy" id="1121476"/>
    <lineage>
        <taxon>Bacteria</taxon>
        <taxon>Bacillati</taxon>
        <taxon>Bacillota</taxon>
        <taxon>Tissierellia</taxon>
        <taxon>Dethiosulfatibacter</taxon>
    </lineage>
</organism>
<dbReference type="InterPro" id="IPR003869">
    <property type="entry name" value="Polysac_CapD-like"/>
</dbReference>
<dbReference type="OrthoDB" id="9803111at2"/>
<feature type="transmembrane region" description="Helical" evidence="2">
    <location>
        <begin position="144"/>
        <end position="160"/>
    </location>
</feature>
<keyword evidence="2" id="KW-0472">Membrane</keyword>
<dbReference type="PANTHER" id="PTHR43318">
    <property type="entry name" value="UDP-N-ACETYLGLUCOSAMINE 4,6-DEHYDRATASE"/>
    <property type="match status" value="1"/>
</dbReference>
<dbReference type="RefSeq" id="WP_073048382.1">
    <property type="nucleotide sequence ID" value="NZ_FQZL01000007.1"/>
</dbReference>
<dbReference type="Pfam" id="PF02719">
    <property type="entry name" value="Polysacc_synt_2"/>
    <property type="match status" value="1"/>
</dbReference>
<feature type="transmembrane region" description="Helical" evidence="2">
    <location>
        <begin position="104"/>
        <end position="123"/>
    </location>
</feature>
<reference evidence="4 5" key="1">
    <citation type="submission" date="2016-11" db="EMBL/GenBank/DDBJ databases">
        <authorList>
            <person name="Jaros S."/>
            <person name="Januszkiewicz K."/>
            <person name="Wedrychowicz H."/>
        </authorList>
    </citation>
    <scope>NUCLEOTIDE SEQUENCE [LARGE SCALE GENOMIC DNA]</scope>
    <source>
        <strain evidence="4 5">DSM 17477</strain>
    </source>
</reference>